<dbReference type="InterPro" id="IPR013766">
    <property type="entry name" value="Thioredoxin_domain"/>
</dbReference>
<keyword evidence="2" id="KW-0732">Signal</keyword>
<feature type="chain" id="PRO_5018283349" evidence="2">
    <location>
        <begin position="20"/>
        <end position="241"/>
    </location>
</feature>
<dbReference type="InterPro" id="IPR017937">
    <property type="entry name" value="Thioredoxin_CS"/>
</dbReference>
<dbReference type="EMBL" id="RBEE01000023">
    <property type="protein sequence ID" value="RNL52354.1"/>
    <property type="molecule type" value="Genomic_DNA"/>
</dbReference>
<dbReference type="PROSITE" id="PS51352">
    <property type="entry name" value="THIOREDOXIN_2"/>
    <property type="match status" value="1"/>
</dbReference>
<dbReference type="CDD" id="cd02966">
    <property type="entry name" value="TlpA_like_family"/>
    <property type="match status" value="1"/>
</dbReference>
<dbReference type="PANTHER" id="PTHR42852">
    <property type="entry name" value="THIOL:DISULFIDE INTERCHANGE PROTEIN DSBE"/>
    <property type="match status" value="1"/>
</dbReference>
<dbReference type="GO" id="GO:0016491">
    <property type="term" value="F:oxidoreductase activity"/>
    <property type="evidence" value="ECO:0007669"/>
    <property type="project" value="InterPro"/>
</dbReference>
<dbReference type="AlphaFoldDB" id="A0A3N0BTC0"/>
<evidence type="ECO:0000259" key="3">
    <source>
        <dbReference type="PROSITE" id="PS51352"/>
    </source>
</evidence>
<evidence type="ECO:0000256" key="1">
    <source>
        <dbReference type="ARBA" id="ARBA00023284"/>
    </source>
</evidence>
<sequence>MIKSTLSIFLIFFALLCNAQKNAGKKTSMFNDKSIVRGEDGMVYTTDIWKKLLRTGKYSIKSRNTVAENGEPEWLIYQLTDKDHQILMDKMPKPRASDSFVEGSKFNGFKTSDMNGNRYDLENATGKVIVLNFWFINCPPCKAEIPELNNLVDSYKTNTDVIFLAIALDDKYELQDFLKLTPYKYNIVNSGRYIAERYGVKSYPTHVVIDKTGTIKFSTLGLAPNTMTWIKKSIDESLNPN</sequence>
<dbReference type="PROSITE" id="PS00194">
    <property type="entry name" value="THIOREDOXIN_1"/>
    <property type="match status" value="1"/>
</dbReference>
<dbReference type="OrthoDB" id="9815205at2"/>
<comment type="caution">
    <text evidence="4">The sequence shown here is derived from an EMBL/GenBank/DDBJ whole genome shotgun (WGS) entry which is preliminary data.</text>
</comment>
<dbReference type="RefSeq" id="WP_123206158.1">
    <property type="nucleotide sequence ID" value="NZ_RBEE01000023.1"/>
</dbReference>
<dbReference type="PANTHER" id="PTHR42852:SF17">
    <property type="entry name" value="THIOREDOXIN-LIKE PROTEIN HI_1115"/>
    <property type="match status" value="1"/>
</dbReference>
<dbReference type="InterPro" id="IPR036249">
    <property type="entry name" value="Thioredoxin-like_sf"/>
</dbReference>
<accession>A0A3N0BTC0</accession>
<proteinExistence type="predicted"/>
<dbReference type="Gene3D" id="3.40.30.10">
    <property type="entry name" value="Glutaredoxin"/>
    <property type="match status" value="1"/>
</dbReference>
<evidence type="ECO:0000313" key="5">
    <source>
        <dbReference type="Proteomes" id="UP000274046"/>
    </source>
</evidence>
<dbReference type="GO" id="GO:0016209">
    <property type="term" value="F:antioxidant activity"/>
    <property type="evidence" value="ECO:0007669"/>
    <property type="project" value="InterPro"/>
</dbReference>
<dbReference type="InterPro" id="IPR050553">
    <property type="entry name" value="Thioredoxin_ResA/DsbE_sf"/>
</dbReference>
<reference evidence="4 5" key="1">
    <citation type="submission" date="2018-10" db="EMBL/GenBank/DDBJ databases">
        <title>Genome sequencing of Pedobacter jejuensis TNB23.</title>
        <authorList>
            <person name="Cho Y.-J."/>
            <person name="Cho A."/>
            <person name="Kim O.-S."/>
        </authorList>
    </citation>
    <scope>NUCLEOTIDE SEQUENCE [LARGE SCALE GENOMIC DNA]</scope>
    <source>
        <strain evidence="4 5">TNB23</strain>
    </source>
</reference>
<evidence type="ECO:0000313" key="4">
    <source>
        <dbReference type="EMBL" id="RNL52354.1"/>
    </source>
</evidence>
<dbReference type="Pfam" id="PF00578">
    <property type="entry name" value="AhpC-TSA"/>
    <property type="match status" value="1"/>
</dbReference>
<dbReference type="Proteomes" id="UP000274046">
    <property type="component" value="Unassembled WGS sequence"/>
</dbReference>
<gene>
    <name evidence="4" type="ORF">D7004_12385</name>
</gene>
<dbReference type="InterPro" id="IPR000866">
    <property type="entry name" value="AhpC/TSA"/>
</dbReference>
<keyword evidence="5" id="KW-1185">Reference proteome</keyword>
<organism evidence="4 5">
    <name type="scientific">Pedobacter jejuensis</name>
    <dbReference type="NCBI Taxonomy" id="1268550"/>
    <lineage>
        <taxon>Bacteria</taxon>
        <taxon>Pseudomonadati</taxon>
        <taxon>Bacteroidota</taxon>
        <taxon>Sphingobacteriia</taxon>
        <taxon>Sphingobacteriales</taxon>
        <taxon>Sphingobacteriaceae</taxon>
        <taxon>Pedobacter</taxon>
    </lineage>
</organism>
<protein>
    <submittedName>
        <fullName evidence="4">TlpA family protein disulfide reductase</fullName>
    </submittedName>
</protein>
<feature type="domain" description="Thioredoxin" evidence="3">
    <location>
        <begin position="100"/>
        <end position="239"/>
    </location>
</feature>
<keyword evidence="1" id="KW-0676">Redox-active center</keyword>
<name>A0A3N0BTC0_9SPHI</name>
<feature type="signal peptide" evidence="2">
    <location>
        <begin position="1"/>
        <end position="19"/>
    </location>
</feature>
<dbReference type="SUPFAM" id="SSF52833">
    <property type="entry name" value="Thioredoxin-like"/>
    <property type="match status" value="1"/>
</dbReference>
<evidence type="ECO:0000256" key="2">
    <source>
        <dbReference type="SAM" id="SignalP"/>
    </source>
</evidence>